<dbReference type="SMART" id="SM00060">
    <property type="entry name" value="FN3"/>
    <property type="match status" value="1"/>
</dbReference>
<dbReference type="AlphaFoldDB" id="A0A8E6B6T2"/>
<dbReference type="Proteomes" id="UP000676194">
    <property type="component" value="Chromosome"/>
</dbReference>
<dbReference type="InterPro" id="IPR013783">
    <property type="entry name" value="Ig-like_fold"/>
</dbReference>
<dbReference type="EMBL" id="CP074694">
    <property type="protein sequence ID" value="QVL33165.1"/>
    <property type="molecule type" value="Genomic_DNA"/>
</dbReference>
<feature type="signal peptide" evidence="2">
    <location>
        <begin position="1"/>
        <end position="22"/>
    </location>
</feature>
<sequence>MMTSIGKMVGALACVGLLVAVALYQAPSQDVSKQEKKQEAPKDVKKDAPVDDGKLAFVIKPYLQFPTRDSITIMWETNKPAKGKIEYSEKTPLTEKAEVSEAKDLHEITLKNLKPSTPYVYKVSVLTDEGEKLETKYLNFMTAVGPDEAYSFGIIGDTQANAKVTGQIAAHLFERRPHFVVHCGDVVDDGRSKRMWVHELFGPCSELFSYAAVFPTIGNHERNHANYYKYFSLPKPKYYYQYSYGNADFFVIDSNKSLKPGTEQYMWLEKALSESKAKWKFAYHHHPGWSSDADDYGKSWEGKSVWGDMNARNLVTLYEKYNLDIAFNGHIHLYERTWPLRGNKVDRATGVHYITSGGGGGSLEVVANLPSWFKSQCRTDFHYCYVVIHQGRLEFKVYDVKGNLFDSFELNK</sequence>
<dbReference type="InterPro" id="IPR003961">
    <property type="entry name" value="FN3_dom"/>
</dbReference>
<evidence type="ECO:0000259" key="3">
    <source>
        <dbReference type="PROSITE" id="PS50853"/>
    </source>
</evidence>
<gene>
    <name evidence="4" type="ORF">KIH39_04405</name>
</gene>
<dbReference type="PANTHER" id="PTHR22953">
    <property type="entry name" value="ACID PHOSPHATASE RELATED"/>
    <property type="match status" value="1"/>
</dbReference>
<dbReference type="SUPFAM" id="SSF56300">
    <property type="entry name" value="Metallo-dependent phosphatases"/>
    <property type="match status" value="1"/>
</dbReference>
<protein>
    <submittedName>
        <fullName evidence="4">Metallophosphoesterase</fullName>
    </submittedName>
</protein>
<accession>A0A8E6B6T2</accession>
<dbReference type="PANTHER" id="PTHR22953:SF153">
    <property type="entry name" value="PURPLE ACID PHOSPHATASE"/>
    <property type="match status" value="1"/>
</dbReference>
<dbReference type="CDD" id="cd00063">
    <property type="entry name" value="FN3"/>
    <property type="match status" value="1"/>
</dbReference>
<dbReference type="InterPro" id="IPR036116">
    <property type="entry name" value="FN3_sf"/>
</dbReference>
<dbReference type="PROSITE" id="PS50853">
    <property type="entry name" value="FN3"/>
    <property type="match status" value="1"/>
</dbReference>
<name>A0A8E6B6T2_9BACT</name>
<dbReference type="Gene3D" id="2.60.40.10">
    <property type="entry name" value="Immunoglobulins"/>
    <property type="match status" value="1"/>
</dbReference>
<dbReference type="InterPro" id="IPR029052">
    <property type="entry name" value="Metallo-depent_PP-like"/>
</dbReference>
<dbReference type="Gene3D" id="3.60.21.10">
    <property type="match status" value="1"/>
</dbReference>
<feature type="chain" id="PRO_5034166700" evidence="2">
    <location>
        <begin position="23"/>
        <end position="412"/>
    </location>
</feature>
<evidence type="ECO:0000256" key="2">
    <source>
        <dbReference type="SAM" id="SignalP"/>
    </source>
</evidence>
<keyword evidence="1 2" id="KW-0732">Signal</keyword>
<dbReference type="KEGG" id="tsph:KIH39_04405"/>
<organism evidence="4 5">
    <name type="scientific">Telmatocola sphagniphila</name>
    <dbReference type="NCBI Taxonomy" id="1123043"/>
    <lineage>
        <taxon>Bacteria</taxon>
        <taxon>Pseudomonadati</taxon>
        <taxon>Planctomycetota</taxon>
        <taxon>Planctomycetia</taxon>
        <taxon>Gemmatales</taxon>
        <taxon>Gemmataceae</taxon>
    </lineage>
</organism>
<dbReference type="InterPro" id="IPR004843">
    <property type="entry name" value="Calcineurin-like_PHP"/>
</dbReference>
<proteinExistence type="predicted"/>
<dbReference type="RefSeq" id="WP_213498055.1">
    <property type="nucleotide sequence ID" value="NZ_CP074694.1"/>
</dbReference>
<feature type="domain" description="Fibronectin type-III" evidence="3">
    <location>
        <begin position="57"/>
        <end position="145"/>
    </location>
</feature>
<dbReference type="InterPro" id="IPR039331">
    <property type="entry name" value="PAPs-like"/>
</dbReference>
<evidence type="ECO:0000313" key="4">
    <source>
        <dbReference type="EMBL" id="QVL33165.1"/>
    </source>
</evidence>
<dbReference type="Pfam" id="PF00149">
    <property type="entry name" value="Metallophos"/>
    <property type="match status" value="1"/>
</dbReference>
<dbReference type="SUPFAM" id="SSF49265">
    <property type="entry name" value="Fibronectin type III"/>
    <property type="match status" value="1"/>
</dbReference>
<reference evidence="4" key="1">
    <citation type="submission" date="2021-05" db="EMBL/GenBank/DDBJ databases">
        <title>Complete genome sequence of the cellulolytic planctomycete Telmatocola sphagniphila SP2T and characterization of the first cellulase from planctomycetes.</title>
        <authorList>
            <person name="Rakitin A.L."/>
            <person name="Beletsky A.V."/>
            <person name="Naumoff D.G."/>
            <person name="Kulichevskaya I.S."/>
            <person name="Mardanov A.V."/>
            <person name="Ravin N.V."/>
            <person name="Dedysh S.N."/>
        </authorList>
    </citation>
    <scope>NUCLEOTIDE SEQUENCE</scope>
    <source>
        <strain evidence="4">SP2T</strain>
    </source>
</reference>
<evidence type="ECO:0000313" key="5">
    <source>
        <dbReference type="Proteomes" id="UP000676194"/>
    </source>
</evidence>
<evidence type="ECO:0000256" key="1">
    <source>
        <dbReference type="ARBA" id="ARBA00022729"/>
    </source>
</evidence>
<keyword evidence="5" id="KW-1185">Reference proteome</keyword>
<dbReference type="GO" id="GO:0003993">
    <property type="term" value="F:acid phosphatase activity"/>
    <property type="evidence" value="ECO:0007669"/>
    <property type="project" value="InterPro"/>
</dbReference>